<dbReference type="RefSeq" id="WP_010078263.1">
    <property type="nucleotide sequence ID" value="NZ_AYYH01000006.1"/>
</dbReference>
<dbReference type="AlphaFoldDB" id="A0A0R2EF50"/>
<dbReference type="OrthoDB" id="2328224at2"/>
<reference evidence="1 2" key="1">
    <citation type="journal article" date="2015" name="Genome Announc.">
        <title>Expanding the biotechnology potential of lactobacilli through comparative genomics of 213 strains and associated genera.</title>
        <authorList>
            <person name="Sun Z."/>
            <person name="Harris H.M."/>
            <person name="McCann A."/>
            <person name="Guo C."/>
            <person name="Argimon S."/>
            <person name="Zhang W."/>
            <person name="Yang X."/>
            <person name="Jeffery I.B."/>
            <person name="Cooney J.C."/>
            <person name="Kagawa T.F."/>
            <person name="Liu W."/>
            <person name="Song Y."/>
            <person name="Salvetti E."/>
            <person name="Wrobel A."/>
            <person name="Rasinkangas P."/>
            <person name="Parkhill J."/>
            <person name="Rea M.C."/>
            <person name="O'Sullivan O."/>
            <person name="Ritari J."/>
            <person name="Douillard F.P."/>
            <person name="Paul Ross R."/>
            <person name="Yang R."/>
            <person name="Briner A.E."/>
            <person name="Felis G.E."/>
            <person name="de Vos W.M."/>
            <person name="Barrangou R."/>
            <person name="Klaenhammer T.R."/>
            <person name="Caufield P.W."/>
            <person name="Cui Y."/>
            <person name="Zhang H."/>
            <person name="O'Toole P.W."/>
        </authorList>
    </citation>
    <scope>NUCLEOTIDE SEQUENCE [LARGE SCALE GENOMIC DNA]</scope>
    <source>
        <strain evidence="1 2">DSM 20444</strain>
    </source>
</reference>
<dbReference type="PATRIC" id="fig|1046596.6.peg.2113"/>
<sequence length="205" mass="23924">MGAEISKLKKCYYCNKDLEEKDLVTKPVPLVCKNGKVRNYNRSFHVDCVKQFVNEHEDMYKRKQENNVWMQVGEYFKTDILGLDDSDTLPKFAVQRLLGLRTGNFTANGTNTRTIKKGYSFDTILATMKVANIEIQQALKKQNFNDDQHLINFAIFIINKHIASMDKRLRKINKMNEKTEEIKVEKVQVADYVKKGTVKRKFDFV</sequence>
<comment type="caution">
    <text evidence="1">The sequence shown here is derived from an EMBL/GenBank/DDBJ whole genome shotgun (WGS) entry which is preliminary data.</text>
</comment>
<accession>A0A0R2EF50</accession>
<organism evidence="1 2">
    <name type="scientific">Liquorilactobacillus mali KCTC 3596 = DSM 20444</name>
    <dbReference type="NCBI Taxonomy" id="1046596"/>
    <lineage>
        <taxon>Bacteria</taxon>
        <taxon>Bacillati</taxon>
        <taxon>Bacillota</taxon>
        <taxon>Bacilli</taxon>
        <taxon>Lactobacillales</taxon>
        <taxon>Lactobacillaceae</taxon>
        <taxon>Liquorilactobacillus</taxon>
    </lineage>
</organism>
<name>A0A0R2EF50_9LACO</name>
<evidence type="ECO:0000313" key="2">
    <source>
        <dbReference type="Proteomes" id="UP000050898"/>
    </source>
</evidence>
<gene>
    <name evidence="1" type="ORF">FD00_GL002014</name>
</gene>
<keyword evidence="2" id="KW-1185">Reference proteome</keyword>
<evidence type="ECO:0000313" key="1">
    <source>
        <dbReference type="EMBL" id="KRN10772.1"/>
    </source>
</evidence>
<proteinExistence type="predicted"/>
<dbReference type="EMBL" id="AYYH01000006">
    <property type="protein sequence ID" value="KRN10772.1"/>
    <property type="molecule type" value="Genomic_DNA"/>
</dbReference>
<protein>
    <submittedName>
        <fullName evidence="1">Uncharacterized protein</fullName>
    </submittedName>
</protein>
<dbReference type="Proteomes" id="UP000050898">
    <property type="component" value="Unassembled WGS sequence"/>
</dbReference>